<keyword evidence="2" id="KW-0489">Methyltransferase</keyword>
<dbReference type="InterPro" id="IPR029063">
    <property type="entry name" value="SAM-dependent_MTases_sf"/>
</dbReference>
<evidence type="ECO:0000313" key="2">
    <source>
        <dbReference type="EMBL" id="GAQ20388.1"/>
    </source>
</evidence>
<dbReference type="EMBL" id="BCMS01000001">
    <property type="protein sequence ID" value="GAQ20388.1"/>
    <property type="molecule type" value="Genomic_DNA"/>
</dbReference>
<name>A0A100HGR2_9DEIO</name>
<keyword evidence="3" id="KW-1185">Reference proteome</keyword>
<dbReference type="AlphaFoldDB" id="A0A100HGR2"/>
<feature type="domain" description="Methyltransferase type 12" evidence="1">
    <location>
        <begin position="134"/>
        <end position="229"/>
    </location>
</feature>
<comment type="caution">
    <text evidence="2">The sequence shown here is derived from an EMBL/GenBank/DDBJ whole genome shotgun (WGS) entry which is preliminary data.</text>
</comment>
<dbReference type="GO" id="GO:0008168">
    <property type="term" value="F:methyltransferase activity"/>
    <property type="evidence" value="ECO:0007669"/>
    <property type="project" value="UniProtKB-KW"/>
</dbReference>
<organism evidence="2 3">
    <name type="scientific">Deinococcus grandis</name>
    <dbReference type="NCBI Taxonomy" id="57498"/>
    <lineage>
        <taxon>Bacteria</taxon>
        <taxon>Thermotogati</taxon>
        <taxon>Deinococcota</taxon>
        <taxon>Deinococci</taxon>
        <taxon>Deinococcales</taxon>
        <taxon>Deinococcaceae</taxon>
        <taxon>Deinococcus</taxon>
    </lineage>
</organism>
<dbReference type="Pfam" id="PF08242">
    <property type="entry name" value="Methyltransf_12"/>
    <property type="match status" value="1"/>
</dbReference>
<evidence type="ECO:0000313" key="3">
    <source>
        <dbReference type="Proteomes" id="UP000056209"/>
    </source>
</evidence>
<gene>
    <name evidence="2" type="ORF">DEIGR_100415</name>
</gene>
<proteinExistence type="predicted"/>
<keyword evidence="2" id="KW-0808">Transferase</keyword>
<dbReference type="SUPFAM" id="SSF53335">
    <property type="entry name" value="S-adenosyl-L-methionine-dependent methyltransferases"/>
    <property type="match status" value="1"/>
</dbReference>
<dbReference type="PANTHER" id="PTHR43464">
    <property type="entry name" value="METHYLTRANSFERASE"/>
    <property type="match status" value="1"/>
</dbReference>
<dbReference type="CDD" id="cd02440">
    <property type="entry name" value="AdoMet_MTases"/>
    <property type="match status" value="1"/>
</dbReference>
<protein>
    <submittedName>
        <fullName evidence="2">Type 12 methyltransferase</fullName>
    </submittedName>
</protein>
<reference evidence="3" key="1">
    <citation type="submission" date="2015-11" db="EMBL/GenBank/DDBJ databases">
        <title>Draft Genome Sequence of the Radioresistant Bacterium Deinococcus grandis, Isolated from Freshwater Fish in Japan.</title>
        <authorList>
            <person name="Satoh K."/>
            <person name="Onodera T."/>
            <person name="Omoso K."/>
            <person name="Takeda-Yano K."/>
            <person name="Katayama T."/>
            <person name="Oono Y."/>
            <person name="Narumi I."/>
        </authorList>
    </citation>
    <scope>NUCLEOTIDE SEQUENCE [LARGE SCALE GENOMIC DNA]</scope>
    <source>
        <strain evidence="3">ATCC 43672</strain>
    </source>
</reference>
<dbReference type="Gene3D" id="3.40.50.150">
    <property type="entry name" value="Vaccinia Virus protein VP39"/>
    <property type="match status" value="1"/>
</dbReference>
<accession>A0A100HGR2</accession>
<evidence type="ECO:0000259" key="1">
    <source>
        <dbReference type="Pfam" id="PF08242"/>
    </source>
</evidence>
<dbReference type="InterPro" id="IPR013217">
    <property type="entry name" value="Methyltransf_12"/>
</dbReference>
<sequence length="303" mass="32879">MPVRFTTEPMSVLLPAVRDRLRAAGEVTFEVPDPDAGLGRYAGEGTPHGTHRPWSTWTDLADLLGAHLLTPDRAGQGRVRLTLRAHAPARDPDHAGYGPDGDWARVNKLEDPVFLATFVEALRRVNPPQGGRVLALGVNAGHELDALPLAFPDRTFEVVGVDLDPAAAQAARDRHPQAVIHAADVNALPPDLGRFDLILALSLLQSPGVRQDVLLATLRRQHLTPGGGLILGYPNARYRDGTLSYGARMRNYARPDLSLLAADVTNARRGLQKHDYKVFVTGKYEVLLTAIPAHSTTPTDLEL</sequence>
<dbReference type="Proteomes" id="UP000056209">
    <property type="component" value="Unassembled WGS sequence"/>
</dbReference>
<dbReference type="PANTHER" id="PTHR43464:SF58">
    <property type="entry name" value="BLR7975 PROTEIN"/>
    <property type="match status" value="1"/>
</dbReference>
<dbReference type="GO" id="GO:0032259">
    <property type="term" value="P:methylation"/>
    <property type="evidence" value="ECO:0007669"/>
    <property type="project" value="UniProtKB-KW"/>
</dbReference>